<proteinExistence type="predicted"/>
<evidence type="ECO:0000313" key="4">
    <source>
        <dbReference type="EMBL" id="CCI03018.1"/>
    </source>
</evidence>
<dbReference type="RefSeq" id="WP_002768713.1">
    <property type="nucleotide sequence ID" value="NZ_HE972990.1"/>
</dbReference>
<accession>I4G507</accession>
<dbReference type="AlphaFoldDB" id="I4G507"/>
<reference evidence="4 5" key="1">
    <citation type="submission" date="2012-04" db="EMBL/GenBank/DDBJ databases">
        <authorList>
            <person name="Genoscope - CEA"/>
        </authorList>
    </citation>
    <scope>NUCLEOTIDE SEQUENCE [LARGE SCALE GENOMIC DNA]</scope>
    <source>
        <strain evidence="4 5">9443</strain>
    </source>
</reference>
<evidence type="ECO:0000256" key="2">
    <source>
        <dbReference type="SAM" id="SignalP"/>
    </source>
</evidence>
<dbReference type="Pfam" id="PF03413">
    <property type="entry name" value="PepSY"/>
    <property type="match status" value="1"/>
</dbReference>
<organism evidence="4 5">
    <name type="scientific">Microcystis aeruginosa PCC 9443</name>
    <dbReference type="NCBI Taxonomy" id="1160281"/>
    <lineage>
        <taxon>Bacteria</taxon>
        <taxon>Bacillati</taxon>
        <taxon>Cyanobacteriota</taxon>
        <taxon>Cyanophyceae</taxon>
        <taxon>Oscillatoriophycideae</taxon>
        <taxon>Chroococcales</taxon>
        <taxon>Microcystaceae</taxon>
        <taxon>Microcystis</taxon>
    </lineage>
</organism>
<feature type="signal peptide" evidence="2">
    <location>
        <begin position="1"/>
        <end position="26"/>
    </location>
</feature>
<evidence type="ECO:0000259" key="3">
    <source>
        <dbReference type="Pfam" id="PF03413"/>
    </source>
</evidence>
<feature type="region of interest" description="Disordered" evidence="1">
    <location>
        <begin position="124"/>
        <end position="156"/>
    </location>
</feature>
<gene>
    <name evidence="4" type="ORF">MICAC_4020007</name>
</gene>
<evidence type="ECO:0000313" key="5">
    <source>
        <dbReference type="Proteomes" id="UP000003480"/>
    </source>
</evidence>
<feature type="domain" description="PepSY" evidence="3">
    <location>
        <begin position="68"/>
        <end position="122"/>
    </location>
</feature>
<dbReference type="EMBL" id="CAIJ01000338">
    <property type="protein sequence ID" value="CCI03018.1"/>
    <property type="molecule type" value="Genomic_DNA"/>
</dbReference>
<keyword evidence="2" id="KW-0732">Signal</keyword>
<feature type="chain" id="PRO_5003689653" evidence="2">
    <location>
        <begin position="27"/>
        <end position="156"/>
    </location>
</feature>
<dbReference type="Proteomes" id="UP000003480">
    <property type="component" value="Unassembled WGS sequence"/>
</dbReference>
<name>I4G507_MICAE</name>
<dbReference type="InterPro" id="IPR025711">
    <property type="entry name" value="PepSY"/>
</dbReference>
<protein>
    <submittedName>
        <fullName evidence="4">Putative Propeptide, PepSY amd peptidase M4</fullName>
    </submittedName>
</protein>
<dbReference type="Gene3D" id="3.10.450.40">
    <property type="match status" value="1"/>
</dbReference>
<sequence length="156" mass="16831">MQLKLKWLSGAIALTSMIGVSQLVWAQPSPVVLVAQHSKPEEVNDANEQQNSDLKEQQQILRLQSQARITLTQAIQKAEAAQGGSATSGELETENGSLIYAVSIGQKEVIVDAGNGRILATEELNQPEKLRPQWRGSIHVSENSMGDGDGETQDDG</sequence>
<comment type="caution">
    <text evidence="4">The sequence shown here is derived from an EMBL/GenBank/DDBJ whole genome shotgun (WGS) entry which is preliminary data.</text>
</comment>
<evidence type="ECO:0000256" key="1">
    <source>
        <dbReference type="SAM" id="MobiDB-lite"/>
    </source>
</evidence>
<dbReference type="HOGENOM" id="CLU_117092_0_0_3"/>